<proteinExistence type="predicted"/>
<dbReference type="SUPFAM" id="SSF54593">
    <property type="entry name" value="Glyoxalase/Bleomycin resistance protein/Dihydroxybiphenyl dioxygenase"/>
    <property type="match status" value="1"/>
</dbReference>
<dbReference type="Pfam" id="PF00903">
    <property type="entry name" value="Glyoxalase"/>
    <property type="match status" value="1"/>
</dbReference>
<organism evidence="2">
    <name type="scientific">marine metagenome</name>
    <dbReference type="NCBI Taxonomy" id="408172"/>
    <lineage>
        <taxon>unclassified sequences</taxon>
        <taxon>metagenomes</taxon>
        <taxon>ecological metagenomes</taxon>
    </lineage>
</organism>
<reference evidence="2" key="1">
    <citation type="submission" date="2018-05" db="EMBL/GenBank/DDBJ databases">
        <authorList>
            <person name="Lanie J.A."/>
            <person name="Ng W.-L."/>
            <person name="Kazmierczak K.M."/>
            <person name="Andrzejewski T.M."/>
            <person name="Davidsen T.M."/>
            <person name="Wayne K.J."/>
            <person name="Tettelin H."/>
            <person name="Glass J.I."/>
            <person name="Rusch D."/>
            <person name="Podicherti R."/>
            <person name="Tsui H.-C.T."/>
            <person name="Winkler M.E."/>
        </authorList>
    </citation>
    <scope>NUCLEOTIDE SEQUENCE</scope>
</reference>
<sequence length="53" mass="5885">MRARSFSHTGVTVSDFNKFVSFYADIFGCRLVGVADTPPERVRAFFGVDAELP</sequence>
<name>A0A381QU59_9ZZZZ</name>
<accession>A0A381QU59</accession>
<dbReference type="InterPro" id="IPR029068">
    <property type="entry name" value="Glyas_Bleomycin-R_OHBP_Dase"/>
</dbReference>
<feature type="domain" description="Glyoxalase/fosfomycin resistance/dioxygenase" evidence="1">
    <location>
        <begin position="6"/>
        <end position="42"/>
    </location>
</feature>
<gene>
    <name evidence="2" type="ORF">METZ01_LOCUS34973</name>
</gene>
<evidence type="ECO:0000259" key="1">
    <source>
        <dbReference type="Pfam" id="PF00903"/>
    </source>
</evidence>
<dbReference type="Gene3D" id="3.10.180.10">
    <property type="entry name" value="2,3-Dihydroxybiphenyl 1,2-Dioxygenase, domain 1"/>
    <property type="match status" value="1"/>
</dbReference>
<feature type="non-terminal residue" evidence="2">
    <location>
        <position position="53"/>
    </location>
</feature>
<dbReference type="EMBL" id="UINC01001493">
    <property type="protein sequence ID" value="SUZ82119.1"/>
    <property type="molecule type" value="Genomic_DNA"/>
</dbReference>
<protein>
    <recommendedName>
        <fullName evidence="1">Glyoxalase/fosfomycin resistance/dioxygenase domain-containing protein</fullName>
    </recommendedName>
</protein>
<dbReference type="InterPro" id="IPR004360">
    <property type="entry name" value="Glyas_Fos-R_dOase_dom"/>
</dbReference>
<evidence type="ECO:0000313" key="2">
    <source>
        <dbReference type="EMBL" id="SUZ82119.1"/>
    </source>
</evidence>
<dbReference type="AlphaFoldDB" id="A0A381QU59"/>